<evidence type="ECO:0000313" key="1">
    <source>
        <dbReference type="EMBL" id="OTX88037.1"/>
    </source>
</evidence>
<gene>
    <name evidence="1" type="ORF">BK730_17750</name>
</gene>
<dbReference type="EMBL" id="NFDE01000054">
    <property type="protein sequence ID" value="OTX88037.1"/>
    <property type="molecule type" value="Genomic_DNA"/>
</dbReference>
<name>A0A242Z719_9BACI</name>
<evidence type="ECO:0000313" key="2">
    <source>
        <dbReference type="Proteomes" id="UP000194945"/>
    </source>
</evidence>
<proteinExistence type="predicted"/>
<comment type="caution">
    <text evidence="1">The sequence shown here is derived from an EMBL/GenBank/DDBJ whole genome shotgun (WGS) entry which is preliminary data.</text>
</comment>
<reference evidence="1 2" key="1">
    <citation type="submission" date="2016-10" db="EMBL/GenBank/DDBJ databases">
        <title>Comparative genomics of Bacillus thuringiensis reveals a path to pathogens against multiple invertebrate hosts.</title>
        <authorList>
            <person name="Zheng J."/>
            <person name="Gao Q."/>
            <person name="Liu H."/>
            <person name="Peng D."/>
            <person name="Ruan L."/>
            <person name="Sun M."/>
        </authorList>
    </citation>
    <scope>NUCLEOTIDE SEQUENCE [LARGE SCALE GENOMIC DNA]</scope>
    <source>
        <strain evidence="1">BGSC 4BK1</strain>
    </source>
</reference>
<dbReference type="Proteomes" id="UP000194945">
    <property type="component" value="Unassembled WGS sequence"/>
</dbReference>
<accession>A0A242Z719</accession>
<protein>
    <submittedName>
        <fullName evidence="1">Uncharacterized protein</fullName>
    </submittedName>
</protein>
<dbReference type="RefSeq" id="WP_086421934.1">
    <property type="nucleotide sequence ID" value="NZ_NFDE01000054.1"/>
</dbReference>
<sequence>MKTEYLSIPCIVTSTPYGNKYTAAMDYRLLQNRELHLFSNKTSQRAVNQKRAHKIARDYFNTLTKGDVGEHEIPFQSSFVCSIELHEHGINEDLIYEEGHLKIPIVENIVTIRDGGHRKVAAGDLISRLYDLIDRPGTTKQRKIFHEAILNKFLSINFTVDFYINLEEKYGKRCLLDLGKSEPVSEGRSFYFVYDQFVDSIDYLISEENIPITLNLDNNRYSKYDGLAVPLNYVISIFKNIGKALAFQGISIDEINNYMISFMKDILLNLEISTFHIGNEKMEYLNNCKVNYFTAISRLVKNEFDQMKRQIISEAIGKEDVYSKLAQSEKEIVHAISKQYNLIGKFDDIKELVLTQDFQGNEFATKSSS</sequence>
<organism evidence="1 2">
    <name type="scientific">Bacillus wiedmannii</name>
    <dbReference type="NCBI Taxonomy" id="1890302"/>
    <lineage>
        <taxon>Bacteria</taxon>
        <taxon>Bacillati</taxon>
        <taxon>Bacillota</taxon>
        <taxon>Bacilli</taxon>
        <taxon>Bacillales</taxon>
        <taxon>Bacillaceae</taxon>
        <taxon>Bacillus</taxon>
        <taxon>Bacillus cereus group</taxon>
    </lineage>
</organism>
<dbReference type="AlphaFoldDB" id="A0A242Z719"/>